<sequence length="709" mass="76230">MNDDDLRALRELAEAAGISADWRDAAGRPMTVAPDVLRSVLEALDLPASAPCQIADSIDRLRYEREHEPPPLVTAALRVPVELPGCGRLNSLDFHLEYEGGGVVDGEARRKEGGAVVLPGINLPGYHRLSIGGHHFTLAVAPGGCFSLADAVGRPAPREWALSVQLYGLRRTAGALAAPGGCGGVGDFTALAETARAAAARGATAIAISPVHAMFSADPGHYSPYSPSSRLFLNVLHVDPADVFGEPAVALAASALGLGNEFLRLDRRELIDWPAAARAKLALLRHLFAGFPGNVGSRVHEEFLAFRRDGGHMLEEHGRFEALHAWHRLRGIEGGWRAWPAELRHPDGPAVEAFARRHADDVDFHVFLQWLAARGLAGAQAAALAAGMRVGVIADLAVGTDPAGSHAWSRQGEVLADLSPGAPPDLLNALGQSWGLTAFSPRALARNGYRAFVEMLRAVLRHAGGVRVDHALGLARMWLVPRGAAPTEGAYVRYPFDDMMRLLMLESWRHRAIVIGENLGTVPEGFNDRIAQAGMLGMEVLWFARQYFGDEAGFRAPPAWPSEAAAMTTTHDLPTVAGWWAGRDLDWRERLGLFAEGSGPGQQRALRERDRGRLWQALGEAGLAPGGHEPPPEEPPIAPVLEFVARTPAPLVIVPAEDIAGQVEQPNLPGTVDSHPNWLRRLPQPAARLFDDPAARQRADAVRRGREAG</sequence>
<gene>
    <name evidence="11" type="primary">malQ</name>
    <name evidence="11" type="ORF">GCM10023144_27680</name>
</gene>
<organism evidence="11 12">
    <name type="scientific">Pigmentiphaga soli</name>
    <dbReference type="NCBI Taxonomy" id="1007095"/>
    <lineage>
        <taxon>Bacteria</taxon>
        <taxon>Pseudomonadati</taxon>
        <taxon>Pseudomonadota</taxon>
        <taxon>Betaproteobacteria</taxon>
        <taxon>Burkholderiales</taxon>
        <taxon>Alcaligenaceae</taxon>
        <taxon>Pigmentiphaga</taxon>
    </lineage>
</organism>
<evidence type="ECO:0000313" key="11">
    <source>
        <dbReference type="EMBL" id="GAA4334937.1"/>
    </source>
</evidence>
<reference evidence="12" key="1">
    <citation type="journal article" date="2019" name="Int. J. Syst. Evol. Microbiol.">
        <title>The Global Catalogue of Microorganisms (GCM) 10K type strain sequencing project: providing services to taxonomists for standard genome sequencing and annotation.</title>
        <authorList>
            <consortium name="The Broad Institute Genomics Platform"/>
            <consortium name="The Broad Institute Genome Sequencing Center for Infectious Disease"/>
            <person name="Wu L."/>
            <person name="Ma J."/>
        </authorList>
    </citation>
    <scope>NUCLEOTIDE SEQUENCE [LARGE SCALE GENOMIC DNA]</scope>
    <source>
        <strain evidence="12">JCM 17666</strain>
    </source>
</reference>
<evidence type="ECO:0000313" key="12">
    <source>
        <dbReference type="Proteomes" id="UP001501671"/>
    </source>
</evidence>
<comment type="similarity">
    <text evidence="2 10">Belongs to the disproportionating enzyme family.</text>
</comment>
<keyword evidence="5 10" id="KW-0328">Glycosyltransferase</keyword>
<dbReference type="InterPro" id="IPR017853">
    <property type="entry name" value="GH"/>
</dbReference>
<comment type="catalytic activity">
    <reaction evidence="1 10">
        <text>Transfers a segment of a (1-&gt;4)-alpha-D-glucan to a new position in an acceptor, which may be glucose or a (1-&gt;4)-alpha-D-glucan.</text>
        <dbReference type="EC" id="2.4.1.25"/>
    </reaction>
</comment>
<accession>A0ABP8H6J0</accession>
<evidence type="ECO:0000256" key="3">
    <source>
        <dbReference type="ARBA" id="ARBA00012560"/>
    </source>
</evidence>
<dbReference type="EMBL" id="BAABFO010000012">
    <property type="protein sequence ID" value="GAA4334937.1"/>
    <property type="molecule type" value="Genomic_DNA"/>
</dbReference>
<dbReference type="PANTHER" id="PTHR32438">
    <property type="entry name" value="4-ALPHA-GLUCANOTRANSFERASE DPE1, CHLOROPLASTIC/AMYLOPLASTIC"/>
    <property type="match status" value="1"/>
</dbReference>
<keyword evidence="6 10" id="KW-0808">Transferase</keyword>
<dbReference type="Proteomes" id="UP001501671">
    <property type="component" value="Unassembled WGS sequence"/>
</dbReference>
<protein>
    <recommendedName>
        <fullName evidence="4 10">4-alpha-glucanotransferase</fullName>
        <ecNumber evidence="3 10">2.4.1.25</ecNumber>
    </recommendedName>
    <alternativeName>
        <fullName evidence="8 10">Amylomaltase</fullName>
    </alternativeName>
    <alternativeName>
        <fullName evidence="9 10">Disproportionating enzyme</fullName>
    </alternativeName>
</protein>
<name>A0ABP8H6J0_9BURK</name>
<evidence type="ECO:0000256" key="7">
    <source>
        <dbReference type="ARBA" id="ARBA00023277"/>
    </source>
</evidence>
<dbReference type="PANTHER" id="PTHR32438:SF5">
    <property type="entry name" value="4-ALPHA-GLUCANOTRANSFERASE DPE1, CHLOROPLASTIC_AMYLOPLASTIC"/>
    <property type="match status" value="1"/>
</dbReference>
<evidence type="ECO:0000256" key="8">
    <source>
        <dbReference type="ARBA" id="ARBA00031423"/>
    </source>
</evidence>
<dbReference type="RefSeq" id="WP_345250438.1">
    <property type="nucleotide sequence ID" value="NZ_BAABFO010000012.1"/>
</dbReference>
<dbReference type="Pfam" id="PF02446">
    <property type="entry name" value="Glyco_hydro_77"/>
    <property type="match status" value="1"/>
</dbReference>
<dbReference type="Gene3D" id="3.20.20.80">
    <property type="entry name" value="Glycosidases"/>
    <property type="match status" value="1"/>
</dbReference>
<evidence type="ECO:0000256" key="10">
    <source>
        <dbReference type="RuleBase" id="RU361207"/>
    </source>
</evidence>
<dbReference type="NCBIfam" id="TIGR00217">
    <property type="entry name" value="malQ"/>
    <property type="match status" value="1"/>
</dbReference>
<keyword evidence="7 10" id="KW-0119">Carbohydrate metabolism</keyword>
<dbReference type="EC" id="2.4.1.25" evidence="3 10"/>
<evidence type="ECO:0000256" key="1">
    <source>
        <dbReference type="ARBA" id="ARBA00000439"/>
    </source>
</evidence>
<comment type="caution">
    <text evidence="11">The sequence shown here is derived from an EMBL/GenBank/DDBJ whole genome shotgun (WGS) entry which is preliminary data.</text>
</comment>
<evidence type="ECO:0000256" key="4">
    <source>
        <dbReference type="ARBA" id="ARBA00020295"/>
    </source>
</evidence>
<evidence type="ECO:0000256" key="9">
    <source>
        <dbReference type="ARBA" id="ARBA00031501"/>
    </source>
</evidence>
<evidence type="ECO:0000256" key="2">
    <source>
        <dbReference type="ARBA" id="ARBA00005684"/>
    </source>
</evidence>
<evidence type="ECO:0000256" key="6">
    <source>
        <dbReference type="ARBA" id="ARBA00022679"/>
    </source>
</evidence>
<dbReference type="SUPFAM" id="SSF51445">
    <property type="entry name" value="(Trans)glycosidases"/>
    <property type="match status" value="1"/>
</dbReference>
<proteinExistence type="inferred from homology"/>
<keyword evidence="12" id="KW-1185">Reference proteome</keyword>
<dbReference type="InterPro" id="IPR003385">
    <property type="entry name" value="Glyco_hydro_77"/>
</dbReference>
<evidence type="ECO:0000256" key="5">
    <source>
        <dbReference type="ARBA" id="ARBA00022676"/>
    </source>
</evidence>